<dbReference type="SMART" id="SM00418">
    <property type="entry name" value="HTH_ARSR"/>
    <property type="match status" value="1"/>
</dbReference>
<dbReference type="EMBL" id="JBHRSB010000001">
    <property type="protein sequence ID" value="MFC2999306.1"/>
    <property type="molecule type" value="Genomic_DNA"/>
</dbReference>
<evidence type="ECO:0000313" key="5">
    <source>
        <dbReference type="Proteomes" id="UP001595420"/>
    </source>
</evidence>
<protein>
    <submittedName>
        <fullName evidence="4">IclR family transcriptional regulator</fullName>
    </submittedName>
</protein>
<dbReference type="InterPro" id="IPR011991">
    <property type="entry name" value="ArsR-like_HTH"/>
</dbReference>
<dbReference type="RefSeq" id="WP_216835212.1">
    <property type="nucleotide sequence ID" value="NZ_JAFNJS010000001.1"/>
</dbReference>
<dbReference type="PROSITE" id="PS51078">
    <property type="entry name" value="ICLR_ED"/>
    <property type="match status" value="1"/>
</dbReference>
<organism evidence="4 5">
    <name type="scientific">Falsiroseomonas tokyonensis</name>
    <dbReference type="NCBI Taxonomy" id="430521"/>
    <lineage>
        <taxon>Bacteria</taxon>
        <taxon>Pseudomonadati</taxon>
        <taxon>Pseudomonadota</taxon>
        <taxon>Alphaproteobacteria</taxon>
        <taxon>Acetobacterales</taxon>
        <taxon>Roseomonadaceae</taxon>
        <taxon>Falsiroseomonas</taxon>
    </lineage>
</organism>
<dbReference type="PANTHER" id="PTHR30136:SF8">
    <property type="entry name" value="TRANSCRIPTIONAL REGULATORY PROTEIN"/>
    <property type="match status" value="1"/>
</dbReference>
<feature type="domain" description="IclR-ED" evidence="3">
    <location>
        <begin position="74"/>
        <end position="256"/>
    </location>
</feature>
<proteinExistence type="predicted"/>
<sequence>MPRIDGPSRGEGLQAVAMAFLILEHLARHRGDAGVTELARALETTKSRIHRHLRTLLEAGYIVQVQDRYRIGHRLVTLGRAVAENFDLATMAREEMRALRDRVGQTVVLSRAEPLGAVVLATLPGDDTIEISAKSGALMAPHCTAQGKLALAHAEPALRERVLLSRLDLRTPHTITDPDLLRTELERIRERGWATAAEESLVGVNALAAPIFEGGGGMVGAIALLGSIQFIRRDPAAEQIRQVQQAAARISTRLGWVLDSARG</sequence>
<dbReference type="PROSITE" id="PS51077">
    <property type="entry name" value="HTH_ICLR"/>
    <property type="match status" value="1"/>
</dbReference>
<feature type="domain" description="HTH iclR-type" evidence="2">
    <location>
        <begin position="13"/>
        <end position="73"/>
    </location>
</feature>
<dbReference type="PANTHER" id="PTHR30136">
    <property type="entry name" value="HELIX-TURN-HELIX TRANSCRIPTIONAL REGULATOR, ICLR FAMILY"/>
    <property type="match status" value="1"/>
</dbReference>
<keyword evidence="1" id="KW-0238">DNA-binding</keyword>
<accession>A0ABV7BNS0</accession>
<evidence type="ECO:0000259" key="2">
    <source>
        <dbReference type="PROSITE" id="PS51077"/>
    </source>
</evidence>
<dbReference type="InterPro" id="IPR005471">
    <property type="entry name" value="Tscrpt_reg_IclR_N"/>
</dbReference>
<comment type="caution">
    <text evidence="4">The sequence shown here is derived from an EMBL/GenBank/DDBJ whole genome shotgun (WGS) entry which is preliminary data.</text>
</comment>
<dbReference type="InterPro" id="IPR014757">
    <property type="entry name" value="Tscrpt_reg_IclR_C"/>
</dbReference>
<gene>
    <name evidence="4" type="ORF">ACFOD3_05325</name>
</gene>
<dbReference type="SMART" id="SM00346">
    <property type="entry name" value="HTH_ICLR"/>
    <property type="match status" value="1"/>
</dbReference>
<evidence type="ECO:0000256" key="1">
    <source>
        <dbReference type="ARBA" id="ARBA00023125"/>
    </source>
</evidence>
<dbReference type="CDD" id="cd00090">
    <property type="entry name" value="HTH_ARSR"/>
    <property type="match status" value="1"/>
</dbReference>
<dbReference type="Proteomes" id="UP001595420">
    <property type="component" value="Unassembled WGS sequence"/>
</dbReference>
<evidence type="ECO:0000313" key="4">
    <source>
        <dbReference type="EMBL" id="MFC2999306.1"/>
    </source>
</evidence>
<reference evidence="5" key="1">
    <citation type="journal article" date="2019" name="Int. J. Syst. Evol. Microbiol.">
        <title>The Global Catalogue of Microorganisms (GCM) 10K type strain sequencing project: providing services to taxonomists for standard genome sequencing and annotation.</title>
        <authorList>
            <consortium name="The Broad Institute Genomics Platform"/>
            <consortium name="The Broad Institute Genome Sequencing Center for Infectious Disease"/>
            <person name="Wu L."/>
            <person name="Ma J."/>
        </authorList>
    </citation>
    <scope>NUCLEOTIDE SEQUENCE [LARGE SCALE GENOMIC DNA]</scope>
    <source>
        <strain evidence="5">CGMCC 1.16855</strain>
    </source>
</reference>
<name>A0ABV7BNS0_9PROT</name>
<dbReference type="InterPro" id="IPR001845">
    <property type="entry name" value="HTH_ArsR_DNA-bd_dom"/>
</dbReference>
<dbReference type="InterPro" id="IPR050707">
    <property type="entry name" value="HTH_MetabolicPath_Reg"/>
</dbReference>
<dbReference type="Pfam" id="PF09339">
    <property type="entry name" value="HTH_IclR"/>
    <property type="match status" value="1"/>
</dbReference>
<dbReference type="Pfam" id="PF01614">
    <property type="entry name" value="IclR_C"/>
    <property type="match status" value="1"/>
</dbReference>
<keyword evidence="5" id="KW-1185">Reference proteome</keyword>
<evidence type="ECO:0000259" key="3">
    <source>
        <dbReference type="PROSITE" id="PS51078"/>
    </source>
</evidence>